<dbReference type="EMBL" id="JBHUGY010000076">
    <property type="protein sequence ID" value="MFD2058446.1"/>
    <property type="molecule type" value="Genomic_DNA"/>
</dbReference>
<protein>
    <submittedName>
        <fullName evidence="1">Uncharacterized protein</fullName>
    </submittedName>
</protein>
<accession>A0ABW4WPI8</accession>
<evidence type="ECO:0000313" key="1">
    <source>
        <dbReference type="EMBL" id="MFD2058446.1"/>
    </source>
</evidence>
<dbReference type="RefSeq" id="WP_379026929.1">
    <property type="nucleotide sequence ID" value="NZ_JBHUGY010000076.1"/>
</dbReference>
<dbReference type="Proteomes" id="UP001597349">
    <property type="component" value="Unassembled WGS sequence"/>
</dbReference>
<evidence type="ECO:0000313" key="2">
    <source>
        <dbReference type="Proteomes" id="UP001597349"/>
    </source>
</evidence>
<comment type="caution">
    <text evidence="1">The sequence shown here is derived from an EMBL/GenBank/DDBJ whole genome shotgun (WGS) entry which is preliminary data.</text>
</comment>
<gene>
    <name evidence="1" type="ORF">ACFSQT_36800</name>
</gene>
<keyword evidence="2" id="KW-1185">Reference proteome</keyword>
<sequence>MDYFFLAVHQCDMLFYSPTDTLDRFPKRAKLLMIGPRHDLAVP</sequence>
<proteinExistence type="predicted"/>
<organism evidence="1 2">
    <name type="scientific">Mesorhizobium calcicola</name>
    <dbReference type="NCBI Taxonomy" id="1300310"/>
    <lineage>
        <taxon>Bacteria</taxon>
        <taxon>Pseudomonadati</taxon>
        <taxon>Pseudomonadota</taxon>
        <taxon>Alphaproteobacteria</taxon>
        <taxon>Hyphomicrobiales</taxon>
        <taxon>Phyllobacteriaceae</taxon>
        <taxon>Mesorhizobium</taxon>
    </lineage>
</organism>
<name>A0ABW4WPI8_9HYPH</name>
<reference evidence="2" key="1">
    <citation type="journal article" date="2019" name="Int. J. Syst. Evol. Microbiol.">
        <title>The Global Catalogue of Microorganisms (GCM) 10K type strain sequencing project: providing services to taxonomists for standard genome sequencing and annotation.</title>
        <authorList>
            <consortium name="The Broad Institute Genomics Platform"/>
            <consortium name="The Broad Institute Genome Sequencing Center for Infectious Disease"/>
            <person name="Wu L."/>
            <person name="Ma J."/>
        </authorList>
    </citation>
    <scope>NUCLEOTIDE SEQUENCE [LARGE SCALE GENOMIC DNA]</scope>
    <source>
        <strain evidence="2">CGMCC 1.16226</strain>
    </source>
</reference>